<feature type="region of interest" description="Disordered" evidence="2">
    <location>
        <begin position="1484"/>
        <end position="1518"/>
    </location>
</feature>
<dbReference type="OrthoDB" id="2441647at2759"/>
<evidence type="ECO:0000256" key="3">
    <source>
        <dbReference type="SAM" id="Phobius"/>
    </source>
</evidence>
<feature type="region of interest" description="Disordered" evidence="2">
    <location>
        <begin position="668"/>
        <end position="693"/>
    </location>
</feature>
<feature type="compositionally biased region" description="Polar residues" evidence="2">
    <location>
        <begin position="352"/>
        <end position="362"/>
    </location>
</feature>
<dbReference type="GO" id="GO:0000785">
    <property type="term" value="C:chromatin"/>
    <property type="evidence" value="ECO:0007669"/>
    <property type="project" value="TreeGrafter"/>
</dbReference>
<feature type="coiled-coil region" evidence="1">
    <location>
        <begin position="518"/>
        <end position="611"/>
    </location>
</feature>
<proteinExistence type="predicted"/>
<dbReference type="PANTHER" id="PTHR43941:SF1">
    <property type="entry name" value="STRUCTURAL MAINTENANCE OF CHROMOSOMES PROTEIN 2"/>
    <property type="match status" value="1"/>
</dbReference>
<feature type="coiled-coil region" evidence="1">
    <location>
        <begin position="452"/>
        <end position="486"/>
    </location>
</feature>
<dbReference type="GO" id="GO:0000793">
    <property type="term" value="C:condensed chromosome"/>
    <property type="evidence" value="ECO:0007669"/>
    <property type="project" value="TreeGrafter"/>
</dbReference>
<feature type="transmembrane region" description="Helical" evidence="3">
    <location>
        <begin position="1573"/>
        <end position="1590"/>
    </location>
</feature>
<feature type="compositionally biased region" description="Pro residues" evidence="2">
    <location>
        <begin position="1123"/>
        <end position="1135"/>
    </location>
</feature>
<name>A0A267F6N2_9PLAT</name>
<feature type="coiled-coil region" evidence="1">
    <location>
        <begin position="702"/>
        <end position="1004"/>
    </location>
</feature>
<accession>A0A267F6N2</accession>
<keyword evidence="3" id="KW-0812">Transmembrane</keyword>
<feature type="region of interest" description="Disordered" evidence="2">
    <location>
        <begin position="1120"/>
        <end position="1154"/>
    </location>
</feature>
<sequence length="1591" mass="176121">ENLVSDRDNLLSEREKLVSMYNSLLLERDTLIKERSATISELENLVLERNALVSERDTLALERNTLASENAALMESATQLKEKHDAVCTEQDRMKEKCARLVKQCRILKEASKQSHQRAETADIGCQIETATESVTAASATATSDAATETDVISSDSLFEPVRVMVDASTDVEFNEVHSRVSEQEVEQLLFSKMALTEEVFELKQQLAASEASREATDSELAKVKVLNSDREDSVLDRDTLVLERDSLLTQRDSILLERDTLIAERESMLSDRENLVAERDALASENAALMESSTQLKVTHEEVSTERDRMKEKFARLVKQCRILKEAARQSQQRAETAECSCQTEPERESATLSDANTASNARPDVSVADASTETVALLPPEASFEKENPTISESQTVEVFYRAFDDAIRAAGLSYREVSLPSPPSLLSMSELSEWITNLVSCVASQHQQLVNTGERCEGLEQTIAEKEESLTEMMERLEIANKRAITTGSASWISSRPATSVASRQVECDLTQPLIDELEATLAKRDGKIAAMERDSRELNRKLESHLQTMRRMEARLQASSRMLRTRLVDSAEAEQLAVEVESLFAQLDAAEEEVGQLRLTLRDRDNELLRLADQLRVESEAKRLDLSTMREQSRLYEAEVRRLRFELDAKEEMLTLTREAATTATPAAAASTSSGCGREDTAGDGELDNSAAFYKRRTDELTVELNNARNSIQRLTGELKENSIAAEAAVEKLRAELSVTVESKELLNRELIEAKTACDSLTIEIAEAKEDGSIIEKLNSELATASDDKELLNKELFEAKATIDNLTAELAKTKTEIELVGDSNSKLTNAIRDKELLSEELSKAKATIDNLTAELAKTKTKVDGDASEALGNLNSELTVALEEKEKELSETKVLIDNLTAELTKAKEDMVIESTETRSIIEQLAKDKENLNQQLTAANNGIDSLNIEFVRTKEDLNNRLAEAECTIDNLRSELASAATANDNLCNELAEAKILIDELRNEQKEVEKPTLATVSCASQTEAVPEAAGLEQQRLYGAGQDTADGESEASLRSRLAEKERLEQRYAALVKKLRQQRQETLQQHRNQLAEVQSAAAAEVDELRRRLEASEAELDSARMSLALAPPPPPPPPPPPQQQAAESELQSLRAVHSRCQGQLDQVRAERNRIQQEFDRLRRRLEERPLSSTPPPPPSQPIERLQQSSSPTPSPPPLHAPTAEASAVDAAAAAAAEDEVLTLRSENEGLRFKVSVLETKAKKMEFRLRAERDKIDKLQLRLDEKDVELDQLVDKLRASRGQLESERSRHLNEAKRLSAALEAEEARAGKLERRLRDGSSESATAALAEEAAAAREAKRQSEQRLLAEAADLRGQLDELAADNRDLRSRLEAAAPSGSGASAGVSASDCAECRRLREAVRVLELQQASRRSRQPTCETKSVGTEAVSVDEAACQTLEPDEENDAMQRRLNELELAAVECESLRALVKQMEESAAPCAPTPTPQPLRPSPSPPPPDSEDTLSASQSALDESSVLIPMLMDEQQALAGLQSTTTPTMALVRRLRRCLQPWRSLRLRPSARNAVIAYLFGLHCLLLYWLLL</sequence>
<keyword evidence="5" id="KW-1185">Reference proteome</keyword>
<reference evidence="4 5" key="1">
    <citation type="submission" date="2017-06" db="EMBL/GenBank/DDBJ databases">
        <title>A platform for efficient transgenesis in Macrostomum lignano, a flatworm model organism for stem cell research.</title>
        <authorList>
            <person name="Berezikov E."/>
        </authorList>
    </citation>
    <scope>NUCLEOTIDE SEQUENCE [LARGE SCALE GENOMIC DNA]</scope>
    <source>
        <strain evidence="4">DV1</strain>
        <tissue evidence="4">Whole organism</tissue>
    </source>
</reference>
<keyword evidence="3" id="KW-1133">Transmembrane helix</keyword>
<keyword evidence="1" id="KW-0175">Coiled coil</keyword>
<evidence type="ECO:0000313" key="5">
    <source>
        <dbReference type="Proteomes" id="UP000215902"/>
    </source>
</evidence>
<organism evidence="4 5">
    <name type="scientific">Macrostomum lignano</name>
    <dbReference type="NCBI Taxonomy" id="282301"/>
    <lineage>
        <taxon>Eukaryota</taxon>
        <taxon>Metazoa</taxon>
        <taxon>Spiralia</taxon>
        <taxon>Lophotrochozoa</taxon>
        <taxon>Platyhelminthes</taxon>
        <taxon>Rhabditophora</taxon>
        <taxon>Macrostomorpha</taxon>
        <taxon>Macrostomida</taxon>
        <taxon>Macrostomidae</taxon>
        <taxon>Macrostomum</taxon>
    </lineage>
</organism>
<protein>
    <submittedName>
        <fullName evidence="4">Uncharacterized protein</fullName>
    </submittedName>
</protein>
<comment type="caution">
    <text evidence="4">The sequence shown here is derived from an EMBL/GenBank/DDBJ whole genome shotgun (WGS) entry which is preliminary data.</text>
</comment>
<feature type="coiled-coil region" evidence="1">
    <location>
        <begin position="273"/>
        <end position="328"/>
    </location>
</feature>
<keyword evidence="3" id="KW-0472">Membrane</keyword>
<feature type="non-terminal residue" evidence="4">
    <location>
        <position position="1"/>
    </location>
</feature>
<feature type="compositionally biased region" description="Polar residues" evidence="2">
    <location>
        <begin position="334"/>
        <end position="345"/>
    </location>
</feature>
<dbReference type="PANTHER" id="PTHR43941">
    <property type="entry name" value="STRUCTURAL MAINTENANCE OF CHROMOSOMES PROTEIN 2"/>
    <property type="match status" value="1"/>
</dbReference>
<dbReference type="EMBL" id="NIVC01001321">
    <property type="protein sequence ID" value="PAA69455.1"/>
    <property type="molecule type" value="Genomic_DNA"/>
</dbReference>
<gene>
    <name evidence="4" type="ORF">BOX15_Mlig017789g2</name>
</gene>
<feature type="region of interest" description="Disordered" evidence="2">
    <location>
        <begin position="1176"/>
        <end position="1224"/>
    </location>
</feature>
<feature type="compositionally biased region" description="Pro residues" evidence="2">
    <location>
        <begin position="1490"/>
        <end position="1507"/>
    </location>
</feature>
<feature type="coiled-coil region" evidence="1">
    <location>
        <begin position="1254"/>
        <end position="1382"/>
    </location>
</feature>
<feature type="coiled-coil region" evidence="1">
    <location>
        <begin position="1052"/>
        <end position="1119"/>
    </location>
</feature>
<dbReference type="GO" id="GO:0007076">
    <property type="term" value="P:mitotic chromosome condensation"/>
    <property type="evidence" value="ECO:0007669"/>
    <property type="project" value="TreeGrafter"/>
</dbReference>
<evidence type="ECO:0000256" key="2">
    <source>
        <dbReference type="SAM" id="MobiDB-lite"/>
    </source>
</evidence>
<dbReference type="GO" id="GO:0003682">
    <property type="term" value="F:chromatin binding"/>
    <property type="evidence" value="ECO:0007669"/>
    <property type="project" value="TreeGrafter"/>
</dbReference>
<dbReference type="Proteomes" id="UP000215902">
    <property type="component" value="Unassembled WGS sequence"/>
</dbReference>
<dbReference type="GO" id="GO:0000796">
    <property type="term" value="C:condensin complex"/>
    <property type="evidence" value="ECO:0007669"/>
    <property type="project" value="TreeGrafter"/>
</dbReference>
<evidence type="ECO:0000313" key="4">
    <source>
        <dbReference type="EMBL" id="PAA69455.1"/>
    </source>
</evidence>
<dbReference type="STRING" id="282301.A0A267F6N2"/>
<feature type="region of interest" description="Disordered" evidence="2">
    <location>
        <begin position="334"/>
        <end position="370"/>
    </location>
</feature>
<evidence type="ECO:0000256" key="1">
    <source>
        <dbReference type="SAM" id="Coils"/>
    </source>
</evidence>
<feature type="compositionally biased region" description="Low complexity" evidence="2">
    <location>
        <begin position="668"/>
        <end position="678"/>
    </location>
</feature>